<dbReference type="EMBL" id="JBHULX010000045">
    <property type="protein sequence ID" value="MFD2593315.1"/>
    <property type="molecule type" value="Genomic_DNA"/>
</dbReference>
<dbReference type="InterPro" id="IPR004891">
    <property type="entry name" value="Mercury-R_MerC"/>
</dbReference>
<name>A0ABW5NCI0_9FLAO</name>
<organism evidence="2 3">
    <name type="scientific">Aquimarina hainanensis</name>
    <dbReference type="NCBI Taxonomy" id="1578017"/>
    <lineage>
        <taxon>Bacteria</taxon>
        <taxon>Pseudomonadati</taxon>
        <taxon>Bacteroidota</taxon>
        <taxon>Flavobacteriia</taxon>
        <taxon>Flavobacteriales</taxon>
        <taxon>Flavobacteriaceae</taxon>
        <taxon>Aquimarina</taxon>
    </lineage>
</organism>
<comment type="caution">
    <text evidence="2">The sequence shown here is derived from an EMBL/GenBank/DDBJ whole genome shotgun (WGS) entry which is preliminary data.</text>
</comment>
<keyword evidence="1" id="KW-0812">Transmembrane</keyword>
<feature type="transmembrane region" description="Helical" evidence="1">
    <location>
        <begin position="76"/>
        <end position="96"/>
    </location>
</feature>
<dbReference type="Pfam" id="PF03203">
    <property type="entry name" value="MerC"/>
    <property type="match status" value="1"/>
</dbReference>
<dbReference type="Proteomes" id="UP001597459">
    <property type="component" value="Unassembled WGS sequence"/>
</dbReference>
<evidence type="ECO:0000256" key="1">
    <source>
        <dbReference type="SAM" id="Phobius"/>
    </source>
</evidence>
<evidence type="ECO:0000313" key="2">
    <source>
        <dbReference type="EMBL" id="MFD2593315.1"/>
    </source>
</evidence>
<sequence length="135" mass="15161">MNKIFPSINWDLLGLSASFLCVMHCIALPFIIMFFPLLGMSFLENSLTEMGLILSSVSIAAIAIIRGYVSYHKKKSVLFMLIGAVLLFLLGILIEHPTIEKGSHLIATILLIVAHLFNWKEIRKRKKCSCSYCSK</sequence>
<feature type="transmembrane region" description="Helical" evidence="1">
    <location>
        <begin position="50"/>
        <end position="69"/>
    </location>
</feature>
<gene>
    <name evidence="2" type="ORF">ACFSTE_20940</name>
</gene>
<feature type="transmembrane region" description="Helical" evidence="1">
    <location>
        <begin position="12"/>
        <end position="38"/>
    </location>
</feature>
<reference evidence="3" key="1">
    <citation type="journal article" date="2019" name="Int. J. Syst. Evol. Microbiol.">
        <title>The Global Catalogue of Microorganisms (GCM) 10K type strain sequencing project: providing services to taxonomists for standard genome sequencing and annotation.</title>
        <authorList>
            <consortium name="The Broad Institute Genomics Platform"/>
            <consortium name="The Broad Institute Genome Sequencing Center for Infectious Disease"/>
            <person name="Wu L."/>
            <person name="Ma J."/>
        </authorList>
    </citation>
    <scope>NUCLEOTIDE SEQUENCE [LARGE SCALE GENOMIC DNA]</scope>
    <source>
        <strain evidence="3">KCTC 42423</strain>
    </source>
</reference>
<accession>A0ABW5NCI0</accession>
<keyword evidence="1" id="KW-0472">Membrane</keyword>
<dbReference type="RefSeq" id="WP_176030716.1">
    <property type="nucleotide sequence ID" value="NZ_JBHSJV010000001.1"/>
</dbReference>
<keyword evidence="3" id="KW-1185">Reference proteome</keyword>
<feature type="transmembrane region" description="Helical" evidence="1">
    <location>
        <begin position="102"/>
        <end position="119"/>
    </location>
</feature>
<keyword evidence="1" id="KW-1133">Transmembrane helix</keyword>
<protein>
    <submittedName>
        <fullName evidence="2">MerC domain-containing protein</fullName>
    </submittedName>
</protein>
<proteinExistence type="predicted"/>
<evidence type="ECO:0000313" key="3">
    <source>
        <dbReference type="Proteomes" id="UP001597459"/>
    </source>
</evidence>